<comment type="caution">
    <text evidence="4">The sequence shown here is derived from an EMBL/GenBank/DDBJ whole genome shotgun (WGS) entry which is preliminary data.</text>
</comment>
<feature type="transmembrane region" description="Helical" evidence="1">
    <location>
        <begin position="56"/>
        <end position="77"/>
    </location>
</feature>
<proteinExistence type="predicted"/>
<feature type="domain" description="AB hydrolase-1" evidence="3">
    <location>
        <begin position="252"/>
        <end position="425"/>
    </location>
</feature>
<dbReference type="OrthoDB" id="2017000at2759"/>
<gene>
    <name evidence="4" type="ORF">OSTQU699_LOCUS6606</name>
</gene>
<feature type="chain" id="PRO_5035806375" description="AB hydrolase-1 domain-containing protein" evidence="2">
    <location>
        <begin position="26"/>
        <end position="471"/>
    </location>
</feature>
<dbReference type="Gene3D" id="3.40.50.1820">
    <property type="entry name" value="alpha/beta hydrolase"/>
    <property type="match status" value="1"/>
</dbReference>
<dbReference type="InterPro" id="IPR029058">
    <property type="entry name" value="AB_hydrolase_fold"/>
</dbReference>
<evidence type="ECO:0000256" key="1">
    <source>
        <dbReference type="SAM" id="Phobius"/>
    </source>
</evidence>
<dbReference type="SUPFAM" id="SSF53474">
    <property type="entry name" value="alpha/beta-Hydrolases"/>
    <property type="match status" value="1"/>
</dbReference>
<dbReference type="AlphaFoldDB" id="A0A8S1J1J1"/>
<keyword evidence="1" id="KW-1133">Transmembrane helix</keyword>
<accession>A0A8S1J1J1</accession>
<sequence length="471" mass="53155">MKKVKSRSWTGLGGWLLAVWVQCVGLPPEAAAAVAAAMTFASALWLFCDRILGWRGTLAGWLVLEAGFLLVNGWRYWRFNRQPDRHEAADSDPKATFRKFCSVARVLDVSEQITDWFFGCQMCDLRRDNIADLIAYGFWYTTREQMESEGKGEALRDALRLLKESVGVDAPPGHNSKLRFRSHLWNALPGVHFPLAFYAFMEVLGCLSHVGLVLGGFTKHSHGDLTFFVHGLPAQEHRQPYSDSRPGKVPMVFMHGIGIGLLPYVGWVQKLRQMGHPLIVIECRHTSMRLTFTTPTVDDTVSLLASVLDRLQISSVGLVSHSYGTFIASRFASLHRHRVASQCFIDPVCFVMHNPTLLTNFVYRRLSFRSIRSLLRSAIMLLVAREPSIAASVCRRFAWSQLNQWPDELPDKTVIVLSALDELVPVGDVKELMEHSGRAHVLIHPTYRHAQFLMSPTWQATILDRIAKVCM</sequence>
<dbReference type="InterPro" id="IPR000073">
    <property type="entry name" value="AB_hydrolase_1"/>
</dbReference>
<evidence type="ECO:0000259" key="3">
    <source>
        <dbReference type="Pfam" id="PF12697"/>
    </source>
</evidence>
<feature type="transmembrane region" description="Helical" evidence="1">
    <location>
        <begin position="249"/>
        <end position="268"/>
    </location>
</feature>
<dbReference type="Proteomes" id="UP000708148">
    <property type="component" value="Unassembled WGS sequence"/>
</dbReference>
<dbReference type="PANTHER" id="PTHR37471">
    <property type="entry name" value="UNNAMED PRODUCT"/>
    <property type="match status" value="1"/>
</dbReference>
<keyword evidence="1" id="KW-0472">Membrane</keyword>
<feature type="signal peptide" evidence="2">
    <location>
        <begin position="1"/>
        <end position="25"/>
    </location>
</feature>
<keyword evidence="2" id="KW-0732">Signal</keyword>
<keyword evidence="5" id="KW-1185">Reference proteome</keyword>
<dbReference type="PANTHER" id="PTHR37471:SF1">
    <property type="entry name" value="AB HYDROLASE-1 DOMAIN-CONTAINING PROTEIN"/>
    <property type="match status" value="1"/>
</dbReference>
<evidence type="ECO:0000313" key="4">
    <source>
        <dbReference type="EMBL" id="CAD7701247.1"/>
    </source>
</evidence>
<dbReference type="EMBL" id="CAJHUC010001470">
    <property type="protein sequence ID" value="CAD7701247.1"/>
    <property type="molecule type" value="Genomic_DNA"/>
</dbReference>
<feature type="transmembrane region" description="Helical" evidence="1">
    <location>
        <begin position="195"/>
        <end position="217"/>
    </location>
</feature>
<protein>
    <recommendedName>
        <fullName evidence="3">AB hydrolase-1 domain-containing protein</fullName>
    </recommendedName>
</protein>
<dbReference type="Pfam" id="PF12697">
    <property type="entry name" value="Abhydrolase_6"/>
    <property type="match status" value="1"/>
</dbReference>
<evidence type="ECO:0000256" key="2">
    <source>
        <dbReference type="SAM" id="SignalP"/>
    </source>
</evidence>
<name>A0A8S1J1J1_9CHLO</name>
<reference evidence="4" key="1">
    <citation type="submission" date="2020-12" db="EMBL/GenBank/DDBJ databases">
        <authorList>
            <person name="Iha C."/>
        </authorList>
    </citation>
    <scope>NUCLEOTIDE SEQUENCE</scope>
</reference>
<evidence type="ECO:0000313" key="5">
    <source>
        <dbReference type="Proteomes" id="UP000708148"/>
    </source>
</evidence>
<keyword evidence="1" id="KW-0812">Transmembrane</keyword>
<organism evidence="4 5">
    <name type="scientific">Ostreobium quekettii</name>
    <dbReference type="NCBI Taxonomy" id="121088"/>
    <lineage>
        <taxon>Eukaryota</taxon>
        <taxon>Viridiplantae</taxon>
        <taxon>Chlorophyta</taxon>
        <taxon>core chlorophytes</taxon>
        <taxon>Ulvophyceae</taxon>
        <taxon>TCBD clade</taxon>
        <taxon>Bryopsidales</taxon>
        <taxon>Ostreobineae</taxon>
        <taxon>Ostreobiaceae</taxon>
        <taxon>Ostreobium</taxon>
    </lineage>
</organism>